<reference evidence="3 4" key="1">
    <citation type="submission" date="2015-09" db="EMBL/GenBank/DDBJ databases">
        <title>Draft genome sequence of Thermus scotoductus strain K1 isolated from a geothermal spring in Nagorno-Karabakh, Armenia.</title>
        <authorList>
            <person name="Saghatelyan A."/>
            <person name="Poghosyan L."/>
            <person name="Panosyan H."/>
            <person name="Birkeland N.-K."/>
        </authorList>
    </citation>
    <scope>NUCLEOTIDE SEQUENCE [LARGE SCALE GENOMIC DNA]</scope>
    <source>
        <strain evidence="3 4">K1</strain>
    </source>
</reference>
<dbReference type="SUPFAM" id="SSF46785">
    <property type="entry name" value="Winged helix' DNA-binding domain"/>
    <property type="match status" value="1"/>
</dbReference>
<dbReference type="InterPro" id="IPR036390">
    <property type="entry name" value="WH_DNA-bd_sf"/>
</dbReference>
<evidence type="ECO:0000256" key="1">
    <source>
        <dbReference type="SAM" id="MobiDB-lite"/>
    </source>
</evidence>
<dbReference type="AlphaFoldDB" id="A0A0N0IQ21"/>
<protein>
    <recommendedName>
        <fullName evidence="2">Helix-turn-helix type 11 domain-containing protein</fullName>
    </recommendedName>
</protein>
<dbReference type="PATRIC" id="fig|37636.3.peg.1233"/>
<dbReference type="Pfam" id="PF08279">
    <property type="entry name" value="HTH_11"/>
    <property type="match status" value="1"/>
</dbReference>
<comment type="caution">
    <text evidence="3">The sequence shown here is derived from an EMBL/GenBank/DDBJ whole genome shotgun (WGS) entry which is preliminary data.</text>
</comment>
<dbReference type="InterPro" id="IPR013196">
    <property type="entry name" value="HTH_11"/>
</dbReference>
<evidence type="ECO:0000313" key="3">
    <source>
        <dbReference type="EMBL" id="KPD26854.1"/>
    </source>
</evidence>
<dbReference type="InterPro" id="IPR036388">
    <property type="entry name" value="WH-like_DNA-bd_sf"/>
</dbReference>
<feature type="domain" description="Helix-turn-helix type 11" evidence="2">
    <location>
        <begin position="4"/>
        <end position="51"/>
    </location>
</feature>
<feature type="region of interest" description="Disordered" evidence="1">
    <location>
        <begin position="48"/>
        <end position="84"/>
    </location>
</feature>
<evidence type="ECO:0000313" key="4">
    <source>
        <dbReference type="Proteomes" id="UP000053099"/>
    </source>
</evidence>
<dbReference type="Proteomes" id="UP000053099">
    <property type="component" value="Unassembled WGS sequence"/>
</dbReference>
<sequence>MARLLDLLTEDHQSGEALAQRLKVSRQAVSKEAKKLLAEGFPVEMSRKGYRIRPGTPFPTSSTPQGASAGPTATWGGWEAPRMS</sequence>
<name>A0A0N0IQ21_THESC</name>
<organism evidence="3 4">
    <name type="scientific">Thermus scotoductus</name>
    <dbReference type="NCBI Taxonomy" id="37636"/>
    <lineage>
        <taxon>Bacteria</taxon>
        <taxon>Thermotogati</taxon>
        <taxon>Deinococcota</taxon>
        <taxon>Deinococci</taxon>
        <taxon>Thermales</taxon>
        <taxon>Thermaceae</taxon>
        <taxon>Thermus</taxon>
    </lineage>
</organism>
<dbReference type="Gene3D" id="1.10.10.10">
    <property type="entry name" value="Winged helix-like DNA-binding domain superfamily/Winged helix DNA-binding domain"/>
    <property type="match status" value="1"/>
</dbReference>
<accession>A0A0N0IQ21</accession>
<dbReference type="EMBL" id="LJJR01000035">
    <property type="protein sequence ID" value="KPD26854.1"/>
    <property type="molecule type" value="Genomic_DNA"/>
</dbReference>
<evidence type="ECO:0000259" key="2">
    <source>
        <dbReference type="Pfam" id="PF08279"/>
    </source>
</evidence>
<gene>
    <name evidence="3" type="ORF">AN926_09855</name>
</gene>
<proteinExistence type="predicted"/>